<keyword evidence="3" id="KW-1185">Reference proteome</keyword>
<proteinExistence type="predicted"/>
<evidence type="ECO:0000256" key="1">
    <source>
        <dbReference type="SAM" id="MobiDB-lite"/>
    </source>
</evidence>
<evidence type="ECO:0000313" key="3">
    <source>
        <dbReference type="Proteomes" id="UP000256304"/>
    </source>
</evidence>
<dbReference type="SUPFAM" id="SSF103642">
    <property type="entry name" value="Sec-C motif"/>
    <property type="match status" value="1"/>
</dbReference>
<name>A0A3D9RXY0_9BACL</name>
<organism evidence="2 3">
    <name type="scientific">Paenibacillus taihuensis</name>
    <dbReference type="NCBI Taxonomy" id="1156355"/>
    <lineage>
        <taxon>Bacteria</taxon>
        <taxon>Bacillati</taxon>
        <taxon>Bacillota</taxon>
        <taxon>Bacilli</taxon>
        <taxon>Bacillales</taxon>
        <taxon>Paenibacillaceae</taxon>
        <taxon>Paenibacillus</taxon>
    </lineage>
</organism>
<accession>A0A3D9RXY0</accession>
<protein>
    <submittedName>
        <fullName evidence="2">SEC-C motif-containing protein</fullName>
    </submittedName>
</protein>
<dbReference type="RefSeq" id="WP_245996053.1">
    <property type="nucleotide sequence ID" value="NZ_QTTN01000018.1"/>
</dbReference>
<dbReference type="PANTHER" id="PTHR33747">
    <property type="entry name" value="UPF0225 PROTEIN SCO1677"/>
    <property type="match status" value="1"/>
</dbReference>
<gene>
    <name evidence="2" type="ORF">A8990_11849</name>
</gene>
<evidence type="ECO:0000313" key="2">
    <source>
        <dbReference type="EMBL" id="REE81525.1"/>
    </source>
</evidence>
<dbReference type="Pfam" id="PF02810">
    <property type="entry name" value="SEC-C"/>
    <property type="match status" value="1"/>
</dbReference>
<comment type="caution">
    <text evidence="2">The sequence shown here is derived from an EMBL/GenBank/DDBJ whole genome shotgun (WGS) entry which is preliminary data.</text>
</comment>
<reference evidence="2 3" key="1">
    <citation type="submission" date="2018-08" db="EMBL/GenBank/DDBJ databases">
        <title>Genomic Encyclopedia of Type Strains, Phase III (KMG-III): the genomes of soil and plant-associated and newly described type strains.</title>
        <authorList>
            <person name="Whitman W."/>
        </authorList>
    </citation>
    <scope>NUCLEOTIDE SEQUENCE [LARGE SCALE GENOMIC DNA]</scope>
    <source>
        <strain evidence="2 3">CGMCC 1.10966</strain>
    </source>
</reference>
<feature type="region of interest" description="Disordered" evidence="1">
    <location>
        <begin position="70"/>
        <end position="119"/>
    </location>
</feature>
<sequence length="153" mass="16493">MDLAIRTKLSDMLSALTKDRLNQIAAACELAGRSKLKKQELADALVQLLTDAEFAQANLLHQGMPEEIRELLGSEPVAEAPKATQEQPQEPQATQAESPAAKPAARVASPISASYRRTITAPRRPVTSVKIGRNEPCPCGSGKKYKKCCLLVS</sequence>
<dbReference type="AlphaFoldDB" id="A0A3D9RXY0"/>
<dbReference type="InterPro" id="IPR004027">
    <property type="entry name" value="SEC_C_motif"/>
</dbReference>
<dbReference type="PANTHER" id="PTHR33747:SF1">
    <property type="entry name" value="ADENYLATE CYCLASE-ASSOCIATED CAP C-TERMINAL DOMAIN-CONTAINING PROTEIN"/>
    <property type="match status" value="1"/>
</dbReference>
<dbReference type="Proteomes" id="UP000256304">
    <property type="component" value="Unassembled WGS sequence"/>
</dbReference>
<dbReference type="Gene3D" id="3.10.450.50">
    <property type="match status" value="1"/>
</dbReference>
<feature type="compositionally biased region" description="Low complexity" evidence="1">
    <location>
        <begin position="78"/>
        <end position="101"/>
    </location>
</feature>
<dbReference type="EMBL" id="QTTN01000018">
    <property type="protein sequence ID" value="REE81525.1"/>
    <property type="molecule type" value="Genomic_DNA"/>
</dbReference>